<name>A0ABX6F162_KLUMA</name>
<reference evidence="1 2" key="1">
    <citation type="submission" date="2016-03" db="EMBL/GenBank/DDBJ databases">
        <title>How can Kluyveromyces marxianus grow so fast - potential evolutionary course in Saccharomyces Complex revealed by comparative genomics.</title>
        <authorList>
            <person name="Mo W."/>
            <person name="Lu W."/>
            <person name="Yang X."/>
            <person name="Qi J."/>
            <person name="Lv H."/>
        </authorList>
    </citation>
    <scope>NUCLEOTIDE SEQUENCE [LARGE SCALE GENOMIC DNA]</scope>
    <source>
        <strain evidence="1 2">FIM1</strain>
    </source>
</reference>
<organism evidence="1 2">
    <name type="scientific">Kluyveromyces marxianus</name>
    <name type="common">Yeast</name>
    <name type="synonym">Candida kefyr</name>
    <dbReference type="NCBI Taxonomy" id="4911"/>
    <lineage>
        <taxon>Eukaryota</taxon>
        <taxon>Fungi</taxon>
        <taxon>Dikarya</taxon>
        <taxon>Ascomycota</taxon>
        <taxon>Saccharomycotina</taxon>
        <taxon>Saccharomycetes</taxon>
        <taxon>Saccharomycetales</taxon>
        <taxon>Saccharomycetaceae</taxon>
        <taxon>Kluyveromyces</taxon>
    </lineage>
</organism>
<accession>A0ABX6F162</accession>
<dbReference type="EMBL" id="CP015059">
    <property type="protein sequence ID" value="QGN17083.1"/>
    <property type="molecule type" value="Genomic_DNA"/>
</dbReference>
<reference evidence="1 2" key="2">
    <citation type="submission" date="2019-11" db="EMBL/GenBank/DDBJ databases">
        <authorList>
            <person name="Lu H."/>
        </authorList>
    </citation>
    <scope>NUCLEOTIDE SEQUENCE [LARGE SCALE GENOMIC DNA]</scope>
    <source>
        <strain evidence="1 2">FIM1</strain>
    </source>
</reference>
<keyword evidence="2" id="KW-1185">Reference proteome</keyword>
<sequence>MPGARDKVQFDLIESERKLLGRKWTRFWREADRQISLSSIEQDLHNLQIDNNSKLQKGEQAQANQMRIGYDEFLLKKLKEQKLTKLQREHRLKCILKF</sequence>
<protein>
    <submittedName>
        <fullName evidence="1">Uncharacterized protein</fullName>
    </submittedName>
</protein>
<evidence type="ECO:0000313" key="1">
    <source>
        <dbReference type="EMBL" id="QGN17083.1"/>
    </source>
</evidence>
<dbReference type="Proteomes" id="UP000422736">
    <property type="component" value="Chromosome 6"/>
</dbReference>
<gene>
    <name evidence="1" type="ORF">FIM1_3814</name>
</gene>
<evidence type="ECO:0000313" key="2">
    <source>
        <dbReference type="Proteomes" id="UP000422736"/>
    </source>
</evidence>
<proteinExistence type="predicted"/>